<sequence length="424" mass="49613">MKWGRKKPPSSSSSFSFRPPLLSHVLPASWLCRFKRMSVDAEPKPAKGNHNSLSSSKVAAGEGRFHAGDGDAFWRLSFGEKSVDGKESRGVLRSVWYDPDDEVGFPPSSCQRCRSNAMRTMETERVKRSWDVEKIKEHRRDTEMLPETDNRKGETLTIIKTPRLISARDLKLRNRFEEAVEEKRLRLQRINSEARKKSTNPGIGRDELTGESLRKHHNLPYMNLGNFNLTTNDEGSAFATRRMEQSNRLSPEYSSSEWRKLKEMRIEELKVKNEIQRKSLYMSRELQRRKTKQSKDRVFSPRTPSKVEICKIKALEDMKKAKLKMKAAKQRRVKESTRLENFAVVKCSFDPEKDFRDSMIEMIMEKKISRPEELEELLASYLTLNSDEYHELIIKVFRQVWFDLDQAIFESFDTELHTEECFQD</sequence>
<comment type="function">
    <text evidence="6">Transcriptional repressor that regulates multiple aspects of plant growth and development.</text>
</comment>
<feature type="region of interest" description="Disordered" evidence="7">
    <location>
        <begin position="1"/>
        <end position="20"/>
    </location>
</feature>
<dbReference type="InterPro" id="IPR006458">
    <property type="entry name" value="Ovate_C"/>
</dbReference>
<evidence type="ECO:0000256" key="7">
    <source>
        <dbReference type="SAM" id="MobiDB-lite"/>
    </source>
</evidence>
<comment type="subcellular location">
    <subcellularLocation>
        <location evidence="1 6">Nucleus</location>
    </subcellularLocation>
</comment>
<evidence type="ECO:0000259" key="8">
    <source>
        <dbReference type="PROSITE" id="PS51754"/>
    </source>
</evidence>
<dbReference type="PROSITE" id="PS51754">
    <property type="entry name" value="OVATE"/>
    <property type="match status" value="1"/>
</dbReference>
<evidence type="ECO:0000256" key="3">
    <source>
        <dbReference type="ARBA" id="ARBA00023015"/>
    </source>
</evidence>
<evidence type="ECO:0000256" key="2">
    <source>
        <dbReference type="ARBA" id="ARBA00022491"/>
    </source>
</evidence>
<name>A0AAV5I840_9ROSI</name>
<gene>
    <name evidence="9" type="ORF">SLEP1_g7854</name>
</gene>
<evidence type="ECO:0000256" key="6">
    <source>
        <dbReference type="RuleBase" id="RU367028"/>
    </source>
</evidence>
<keyword evidence="2 6" id="KW-0678">Repressor</keyword>
<keyword evidence="4 6" id="KW-0804">Transcription</keyword>
<dbReference type="NCBIfam" id="TIGR01568">
    <property type="entry name" value="A_thal_3678"/>
    <property type="match status" value="1"/>
</dbReference>
<organism evidence="9 10">
    <name type="scientific">Rubroshorea leprosula</name>
    <dbReference type="NCBI Taxonomy" id="152421"/>
    <lineage>
        <taxon>Eukaryota</taxon>
        <taxon>Viridiplantae</taxon>
        <taxon>Streptophyta</taxon>
        <taxon>Embryophyta</taxon>
        <taxon>Tracheophyta</taxon>
        <taxon>Spermatophyta</taxon>
        <taxon>Magnoliopsida</taxon>
        <taxon>eudicotyledons</taxon>
        <taxon>Gunneridae</taxon>
        <taxon>Pentapetalae</taxon>
        <taxon>rosids</taxon>
        <taxon>malvids</taxon>
        <taxon>Malvales</taxon>
        <taxon>Dipterocarpaceae</taxon>
        <taxon>Rubroshorea</taxon>
    </lineage>
</organism>
<dbReference type="PANTHER" id="PTHR33057">
    <property type="entry name" value="TRANSCRIPTION REPRESSOR OFP7-RELATED"/>
    <property type="match status" value="1"/>
</dbReference>
<dbReference type="AlphaFoldDB" id="A0AAV5I840"/>
<dbReference type="Proteomes" id="UP001054252">
    <property type="component" value="Unassembled WGS sequence"/>
</dbReference>
<dbReference type="EMBL" id="BPVZ01000008">
    <property type="protein sequence ID" value="GKU94351.1"/>
    <property type="molecule type" value="Genomic_DNA"/>
</dbReference>
<evidence type="ECO:0000313" key="10">
    <source>
        <dbReference type="Proteomes" id="UP001054252"/>
    </source>
</evidence>
<proteinExistence type="predicted"/>
<evidence type="ECO:0000256" key="1">
    <source>
        <dbReference type="ARBA" id="ARBA00004123"/>
    </source>
</evidence>
<protein>
    <recommendedName>
        <fullName evidence="6">Transcription repressor</fullName>
    </recommendedName>
    <alternativeName>
        <fullName evidence="6">Ovate family protein</fullName>
    </alternativeName>
</protein>
<dbReference type="PANTHER" id="PTHR33057:SF82">
    <property type="entry name" value="TRANSCRIPTION REPRESSOR OFP5"/>
    <property type="match status" value="1"/>
</dbReference>
<dbReference type="GO" id="GO:0045892">
    <property type="term" value="P:negative regulation of DNA-templated transcription"/>
    <property type="evidence" value="ECO:0007669"/>
    <property type="project" value="UniProtKB-UniRule"/>
</dbReference>
<keyword evidence="3 6" id="KW-0805">Transcription regulation</keyword>
<dbReference type="GO" id="GO:0005634">
    <property type="term" value="C:nucleus"/>
    <property type="evidence" value="ECO:0007669"/>
    <property type="project" value="UniProtKB-SubCell"/>
</dbReference>
<accession>A0AAV5I840</accession>
<dbReference type="InterPro" id="IPR038933">
    <property type="entry name" value="Ovate"/>
</dbReference>
<evidence type="ECO:0000256" key="5">
    <source>
        <dbReference type="ARBA" id="ARBA00023242"/>
    </source>
</evidence>
<evidence type="ECO:0000313" key="9">
    <source>
        <dbReference type="EMBL" id="GKU94351.1"/>
    </source>
</evidence>
<keyword evidence="10" id="KW-1185">Reference proteome</keyword>
<feature type="domain" description="OVATE" evidence="8">
    <location>
        <begin position="344"/>
        <end position="403"/>
    </location>
</feature>
<reference evidence="9 10" key="1">
    <citation type="journal article" date="2021" name="Commun. Biol.">
        <title>The genome of Shorea leprosula (Dipterocarpaceae) highlights the ecological relevance of drought in aseasonal tropical rainforests.</title>
        <authorList>
            <person name="Ng K.K.S."/>
            <person name="Kobayashi M.J."/>
            <person name="Fawcett J.A."/>
            <person name="Hatakeyama M."/>
            <person name="Paape T."/>
            <person name="Ng C.H."/>
            <person name="Ang C.C."/>
            <person name="Tnah L.H."/>
            <person name="Lee C.T."/>
            <person name="Nishiyama T."/>
            <person name="Sese J."/>
            <person name="O'Brien M.J."/>
            <person name="Copetti D."/>
            <person name="Mohd Noor M.I."/>
            <person name="Ong R.C."/>
            <person name="Putra M."/>
            <person name="Sireger I.Z."/>
            <person name="Indrioko S."/>
            <person name="Kosugi Y."/>
            <person name="Izuno A."/>
            <person name="Isagi Y."/>
            <person name="Lee S.L."/>
            <person name="Shimizu K.K."/>
        </authorList>
    </citation>
    <scope>NUCLEOTIDE SEQUENCE [LARGE SCALE GENOMIC DNA]</scope>
    <source>
        <strain evidence="9">214</strain>
    </source>
</reference>
<evidence type="ECO:0000256" key="4">
    <source>
        <dbReference type="ARBA" id="ARBA00023163"/>
    </source>
</evidence>
<dbReference type="Pfam" id="PF04844">
    <property type="entry name" value="Ovate"/>
    <property type="match status" value="1"/>
</dbReference>
<comment type="caution">
    <text evidence="9">The sequence shown here is derived from an EMBL/GenBank/DDBJ whole genome shotgun (WGS) entry which is preliminary data.</text>
</comment>
<keyword evidence="5 6" id="KW-0539">Nucleus</keyword>
<feature type="compositionally biased region" description="Low complexity" evidence="7">
    <location>
        <begin position="9"/>
        <end position="20"/>
    </location>
</feature>